<dbReference type="HOGENOM" id="CLU_882315_0_0_4"/>
<reference evidence="1" key="2">
    <citation type="submission" date="2005-08" db="EMBL/GenBank/DDBJ databases">
        <title>Complete sequence of Chromosome 1 of Nitrosospira multiformis ATCC 25196.</title>
        <authorList>
            <consortium name="US DOE Joint Genome Institute"/>
            <person name="Copeland A."/>
            <person name="Lucas S."/>
            <person name="Lapidus A."/>
            <person name="Barry K."/>
            <person name="Detter J.C."/>
            <person name="Glavina T."/>
            <person name="Hammon N."/>
            <person name="Israni S."/>
            <person name="Pitluck S."/>
            <person name="Chain P."/>
            <person name="Malfatti S."/>
            <person name="Shin M."/>
            <person name="Vergez L."/>
            <person name="Schmutz J."/>
            <person name="Larimer F."/>
            <person name="Land M."/>
            <person name="Hauser L."/>
            <person name="Kyrpides N."/>
            <person name="Lykidis A."/>
            <person name="Richardson P."/>
        </authorList>
    </citation>
    <scope>NUCLEOTIDE SEQUENCE</scope>
    <source>
        <strain evidence="1">ATCC 25196</strain>
    </source>
</reference>
<dbReference type="Proteomes" id="UP000002718">
    <property type="component" value="Chromosome"/>
</dbReference>
<dbReference type="STRING" id="323848.Nmul_A1476"/>
<protein>
    <submittedName>
        <fullName evidence="1">Uncharacterized protein</fullName>
    </submittedName>
</protein>
<dbReference type="Proteomes" id="UP000236751">
    <property type="component" value="Unassembled WGS sequence"/>
</dbReference>
<evidence type="ECO:0000313" key="3">
    <source>
        <dbReference type="Proteomes" id="UP000002718"/>
    </source>
</evidence>
<evidence type="ECO:0000313" key="4">
    <source>
        <dbReference type="Proteomes" id="UP000236751"/>
    </source>
</evidence>
<dbReference type="RefSeq" id="WP_011380812.1">
    <property type="nucleotide sequence ID" value="NC_007614.1"/>
</dbReference>
<gene>
    <name evidence="1" type="ordered locus">Nmul_A1476</name>
    <name evidence="2" type="ORF">SAMN05216403_1277</name>
</gene>
<accession>Q2Y8Z2</accession>
<evidence type="ECO:0000313" key="1">
    <source>
        <dbReference type="EMBL" id="ABB74779.1"/>
    </source>
</evidence>
<dbReference type="InterPro" id="IPR006311">
    <property type="entry name" value="TAT_signal"/>
</dbReference>
<reference evidence="3" key="1">
    <citation type="submission" date="2005-08" db="EMBL/GenBank/DDBJ databases">
        <title>Complete sequence of chromosome 1 of Nitrosospira multiformis ATCC 25196.</title>
        <authorList>
            <person name="Copeland A."/>
            <person name="Lucas S."/>
            <person name="Lapidus A."/>
            <person name="Barry K."/>
            <person name="Detter J.C."/>
            <person name="Glavina T."/>
            <person name="Hammon N."/>
            <person name="Israni S."/>
            <person name="Pitluck S."/>
            <person name="Chain P."/>
            <person name="Malfatti S."/>
            <person name="Shin M."/>
            <person name="Vergez L."/>
            <person name="Schmutz J."/>
            <person name="Larimer F."/>
            <person name="Land M."/>
            <person name="Hauser L."/>
            <person name="Kyrpides N."/>
            <person name="Lykidis A."/>
            <person name="Richardson P."/>
        </authorList>
    </citation>
    <scope>NUCLEOTIDE SEQUENCE [LARGE SCALE GENOMIC DNA]</scope>
    <source>
        <strain evidence="3">ATCC 25196 / NCIMB 11849 / C 71</strain>
    </source>
</reference>
<proteinExistence type="predicted"/>
<dbReference type="eggNOG" id="ENOG50302UE">
    <property type="taxonomic scope" value="Bacteria"/>
</dbReference>
<keyword evidence="3" id="KW-1185">Reference proteome</keyword>
<dbReference type="EMBL" id="FNVK01000027">
    <property type="protein sequence ID" value="SEG07197.1"/>
    <property type="molecule type" value="Genomic_DNA"/>
</dbReference>
<dbReference type="OrthoDB" id="8566278at2"/>
<name>Q2Y8Z2_NITMU</name>
<sequence length="338" mass="36427">MDVRRRNLMKGLVTGGTLLALGIPPRVFASAMAGSVRKFGLLLGNTPADAAFAAGVRTAYALSSNVRLNGIAESEAGLAESTGNVRFSPPRVIKLTGGLLNEYEVVAKLLEGARGVRWIAIMDDSSAAVFMELMRNAGAGLILRGSHAFSRHGAFGGSSFSRDVPELRHVWTAISPEFSAGDVLAEKLLPGYNSFSIVEDFLSSENFAARTHPRRLNKPKPGFLSYRLDGFDDIHLHCSGLSAADGCESVGWSKAGTWVPLKGQELEPDDGSTRPKPAQMQLTGWIESVGYAAMTAAIGLQSYQIPCSQRAFVHHLPPGTRPRRNIRIERFASFVIET</sequence>
<dbReference type="KEGG" id="nmu:Nmul_A1476"/>
<dbReference type="AlphaFoldDB" id="Q2Y8Z2"/>
<organism evidence="1 3">
    <name type="scientific">Nitrosospira multiformis (strain ATCC 25196 / NCIMB 11849 / C 71)</name>
    <dbReference type="NCBI Taxonomy" id="323848"/>
    <lineage>
        <taxon>Bacteria</taxon>
        <taxon>Pseudomonadati</taxon>
        <taxon>Pseudomonadota</taxon>
        <taxon>Betaproteobacteria</taxon>
        <taxon>Nitrosomonadales</taxon>
        <taxon>Nitrosomonadaceae</taxon>
        <taxon>Nitrosospira</taxon>
    </lineage>
</organism>
<evidence type="ECO:0000313" key="2">
    <source>
        <dbReference type="EMBL" id="SEG07197.1"/>
    </source>
</evidence>
<reference evidence="1 3" key="3">
    <citation type="journal article" date="2008" name="Appl. Environ. Microbiol.">
        <title>Complete genome sequence of Nitrosospira multiformis, an ammonia-oxidizing bacterium from the soil environment.</title>
        <authorList>
            <person name="Norton J.M."/>
            <person name="Klotz M.G."/>
            <person name="Stein L.Y."/>
            <person name="Arp D.J."/>
            <person name="Bottomley P.J."/>
            <person name="Chain P.S."/>
            <person name="Hauser L.J."/>
            <person name="Land M.L."/>
            <person name="Larimer F.W."/>
            <person name="Shin M.W."/>
            <person name="Starkenburg S.R."/>
        </authorList>
    </citation>
    <scope>NUCLEOTIDE SEQUENCE [LARGE SCALE GENOMIC DNA]</scope>
    <source>
        <strain evidence="1">ATCC 25196</strain>
        <strain evidence="3">ATCC 25196 / NCIMB 11849 / C 71</strain>
    </source>
</reference>
<dbReference type="PROSITE" id="PS51318">
    <property type="entry name" value="TAT"/>
    <property type="match status" value="1"/>
</dbReference>
<dbReference type="EMBL" id="CP000103">
    <property type="protein sequence ID" value="ABB74779.1"/>
    <property type="molecule type" value="Genomic_DNA"/>
</dbReference>
<reference evidence="2 4" key="4">
    <citation type="submission" date="2016-10" db="EMBL/GenBank/DDBJ databases">
        <authorList>
            <person name="de Groot N.N."/>
        </authorList>
    </citation>
    <scope>NUCLEOTIDE SEQUENCE [LARGE SCALE GENOMIC DNA]</scope>
    <source>
        <strain evidence="2 4">Nl13</strain>
    </source>
</reference>